<gene>
    <name evidence="1" type="ORF">I79_010408</name>
</gene>
<reference evidence="2" key="1">
    <citation type="journal article" date="2011" name="Nat. Biotechnol.">
        <title>The genomic sequence of the Chinese hamster ovary (CHO)-K1 cell line.</title>
        <authorList>
            <person name="Xu X."/>
            <person name="Nagarajan H."/>
            <person name="Lewis N.E."/>
            <person name="Pan S."/>
            <person name="Cai Z."/>
            <person name="Liu X."/>
            <person name="Chen W."/>
            <person name="Xie M."/>
            <person name="Wang W."/>
            <person name="Hammond S."/>
            <person name="Andersen M.R."/>
            <person name="Neff N."/>
            <person name="Passarelli B."/>
            <person name="Koh W."/>
            <person name="Fan H.C."/>
            <person name="Wang J."/>
            <person name="Gui Y."/>
            <person name="Lee K.H."/>
            <person name="Betenbaugh M.J."/>
            <person name="Quake S.R."/>
            <person name="Famili I."/>
            <person name="Palsson B.O."/>
            <person name="Wang J."/>
        </authorList>
    </citation>
    <scope>NUCLEOTIDE SEQUENCE [LARGE SCALE GENOMIC DNA]</scope>
    <source>
        <strain evidence="2">CHO K1 cell line</strain>
    </source>
</reference>
<sequence>MLGCYWVQILGMSDHENSLIPCNSCCPGRQGILESSLLPFQLRSTLGRFAIEERLTQLVKIWKTLVLQLIGLSVSIRGEIVVCLIAKVWGGAKCQFQGELVHYKTTIPQEPSLCSPPSCTSHGPLCCFGSGRWKGDWLKFSSARSPQKLKGDAKGDTHSRNLLSQGVYTL</sequence>
<name>G3HIE7_CRIGR</name>
<dbReference type="EMBL" id="JH000402">
    <property type="protein sequence ID" value="EGW09487.1"/>
    <property type="molecule type" value="Genomic_DNA"/>
</dbReference>
<evidence type="ECO:0000313" key="2">
    <source>
        <dbReference type="Proteomes" id="UP000001075"/>
    </source>
</evidence>
<dbReference type="InParanoid" id="G3HIE7"/>
<organism evidence="1 2">
    <name type="scientific">Cricetulus griseus</name>
    <name type="common">Chinese hamster</name>
    <name type="synonym">Cricetulus barabensis griseus</name>
    <dbReference type="NCBI Taxonomy" id="10029"/>
    <lineage>
        <taxon>Eukaryota</taxon>
        <taxon>Metazoa</taxon>
        <taxon>Chordata</taxon>
        <taxon>Craniata</taxon>
        <taxon>Vertebrata</taxon>
        <taxon>Euteleostomi</taxon>
        <taxon>Mammalia</taxon>
        <taxon>Eutheria</taxon>
        <taxon>Euarchontoglires</taxon>
        <taxon>Glires</taxon>
        <taxon>Rodentia</taxon>
        <taxon>Myomorpha</taxon>
        <taxon>Muroidea</taxon>
        <taxon>Cricetidae</taxon>
        <taxon>Cricetinae</taxon>
        <taxon>Cricetulus</taxon>
    </lineage>
</organism>
<accession>G3HIE7</accession>
<proteinExistence type="predicted"/>
<protein>
    <submittedName>
        <fullName evidence="1">Uncharacterized protein</fullName>
    </submittedName>
</protein>
<evidence type="ECO:0000313" key="1">
    <source>
        <dbReference type="EMBL" id="EGW09487.1"/>
    </source>
</evidence>
<dbReference type="Proteomes" id="UP000001075">
    <property type="component" value="Unassembled WGS sequence"/>
</dbReference>
<dbReference type="AlphaFoldDB" id="G3HIE7"/>